<keyword evidence="1" id="KW-0479">Metal-binding</keyword>
<name>A0A8X8XB75_SALSN</name>
<feature type="region of interest" description="Disordered" evidence="2">
    <location>
        <begin position="215"/>
        <end position="246"/>
    </location>
</feature>
<sequence>MSNDEASSEIVSQSEEIPASPILIPGLEAIVQTLATALRQTRQSSILKTLHEIGPEQFRGRLDDDPAKADYWLEQVERVFSLMPFTAEEKLLCAVALLRDEAYRWWEDVIQVAVAGTVTWEFFREKFTKRYIGALYMEDRREEFLHLVQGMKLAYETEFHRLARYAQDIVSTREDMCRRFKRGLNSRIQPALLGIETSDLTKLFHLAQAVERLKAEEEAERNTRSRGKRAAESSHPASRYTGKRFRDFRGSRNSALNRYPACMHCGKCHMGECRRMTGACYRCGSTDHFFRDCPRKQVASAVRLAPVAQKNHGTETDNMNHSQARAESP</sequence>
<reference evidence="4" key="2">
    <citation type="submission" date="2020-08" db="EMBL/GenBank/DDBJ databases">
        <title>Plant Genome Project.</title>
        <authorList>
            <person name="Zhang R.-G."/>
        </authorList>
    </citation>
    <scope>NUCLEOTIDE SEQUENCE</scope>
    <source>
        <strain evidence="4">Huo1</strain>
        <tissue evidence="4">Leaf</tissue>
    </source>
</reference>
<dbReference type="Proteomes" id="UP000298416">
    <property type="component" value="Unassembled WGS sequence"/>
</dbReference>
<dbReference type="AlphaFoldDB" id="A0A8X8XB75"/>
<feature type="domain" description="CCHC-type" evidence="3">
    <location>
        <begin position="280"/>
        <end position="295"/>
    </location>
</feature>
<dbReference type="PANTHER" id="PTHR34482:SF36">
    <property type="entry name" value="RETROTRANSPOSON GAG DOMAIN-CONTAINING PROTEIN"/>
    <property type="match status" value="1"/>
</dbReference>
<dbReference type="EMBL" id="PNBA02000010">
    <property type="protein sequence ID" value="KAG6409717.1"/>
    <property type="molecule type" value="Genomic_DNA"/>
</dbReference>
<evidence type="ECO:0000313" key="4">
    <source>
        <dbReference type="EMBL" id="KAG6409717.1"/>
    </source>
</evidence>
<keyword evidence="1" id="KW-0862">Zinc</keyword>
<dbReference type="Pfam" id="PF00098">
    <property type="entry name" value="zf-CCHC"/>
    <property type="match status" value="1"/>
</dbReference>
<feature type="region of interest" description="Disordered" evidence="2">
    <location>
        <begin position="309"/>
        <end position="329"/>
    </location>
</feature>
<dbReference type="Gene3D" id="4.10.60.10">
    <property type="entry name" value="Zinc finger, CCHC-type"/>
    <property type="match status" value="1"/>
</dbReference>
<dbReference type="GO" id="GO:0003676">
    <property type="term" value="F:nucleic acid binding"/>
    <property type="evidence" value="ECO:0007669"/>
    <property type="project" value="InterPro"/>
</dbReference>
<dbReference type="PANTHER" id="PTHR34482">
    <property type="entry name" value="DNA DAMAGE-INDUCIBLE PROTEIN 1-LIKE"/>
    <property type="match status" value="1"/>
</dbReference>
<gene>
    <name evidence="4" type="ORF">SASPL_127759</name>
</gene>
<dbReference type="InterPro" id="IPR001878">
    <property type="entry name" value="Znf_CCHC"/>
</dbReference>
<dbReference type="Pfam" id="PF03732">
    <property type="entry name" value="Retrotrans_gag"/>
    <property type="match status" value="1"/>
</dbReference>
<proteinExistence type="predicted"/>
<protein>
    <recommendedName>
        <fullName evidence="3">CCHC-type domain-containing protein</fullName>
    </recommendedName>
</protein>
<evidence type="ECO:0000313" key="5">
    <source>
        <dbReference type="Proteomes" id="UP000298416"/>
    </source>
</evidence>
<evidence type="ECO:0000256" key="1">
    <source>
        <dbReference type="PROSITE-ProRule" id="PRU00047"/>
    </source>
</evidence>
<organism evidence="4">
    <name type="scientific">Salvia splendens</name>
    <name type="common">Scarlet sage</name>
    <dbReference type="NCBI Taxonomy" id="180675"/>
    <lineage>
        <taxon>Eukaryota</taxon>
        <taxon>Viridiplantae</taxon>
        <taxon>Streptophyta</taxon>
        <taxon>Embryophyta</taxon>
        <taxon>Tracheophyta</taxon>
        <taxon>Spermatophyta</taxon>
        <taxon>Magnoliopsida</taxon>
        <taxon>eudicotyledons</taxon>
        <taxon>Gunneridae</taxon>
        <taxon>Pentapetalae</taxon>
        <taxon>asterids</taxon>
        <taxon>lamiids</taxon>
        <taxon>Lamiales</taxon>
        <taxon>Lamiaceae</taxon>
        <taxon>Nepetoideae</taxon>
        <taxon>Mentheae</taxon>
        <taxon>Salviinae</taxon>
        <taxon>Salvia</taxon>
        <taxon>Salvia subgen. Calosphace</taxon>
        <taxon>core Calosphace</taxon>
    </lineage>
</organism>
<dbReference type="PROSITE" id="PS50158">
    <property type="entry name" value="ZF_CCHC"/>
    <property type="match status" value="1"/>
</dbReference>
<dbReference type="GO" id="GO:0008270">
    <property type="term" value="F:zinc ion binding"/>
    <property type="evidence" value="ECO:0007669"/>
    <property type="project" value="UniProtKB-KW"/>
</dbReference>
<keyword evidence="1" id="KW-0863">Zinc-finger</keyword>
<keyword evidence="5" id="KW-1185">Reference proteome</keyword>
<dbReference type="SMART" id="SM00343">
    <property type="entry name" value="ZnF_C2HC"/>
    <property type="match status" value="1"/>
</dbReference>
<evidence type="ECO:0000259" key="3">
    <source>
        <dbReference type="PROSITE" id="PS50158"/>
    </source>
</evidence>
<feature type="compositionally biased region" description="Polar residues" evidence="2">
    <location>
        <begin position="316"/>
        <end position="329"/>
    </location>
</feature>
<evidence type="ECO:0000256" key="2">
    <source>
        <dbReference type="SAM" id="MobiDB-lite"/>
    </source>
</evidence>
<dbReference type="InterPro" id="IPR005162">
    <property type="entry name" value="Retrotrans_gag_dom"/>
</dbReference>
<accession>A0A8X8XB75</accession>
<reference evidence="4" key="1">
    <citation type="submission" date="2018-01" db="EMBL/GenBank/DDBJ databases">
        <authorList>
            <person name="Mao J.F."/>
        </authorList>
    </citation>
    <scope>NUCLEOTIDE SEQUENCE</scope>
    <source>
        <strain evidence="4">Huo1</strain>
        <tissue evidence="4">Leaf</tissue>
    </source>
</reference>
<comment type="caution">
    <text evidence="4">The sequence shown here is derived from an EMBL/GenBank/DDBJ whole genome shotgun (WGS) entry which is preliminary data.</text>
</comment>